<organism evidence="1 2">
    <name type="scientific">Cytobacillus firmus</name>
    <name type="common">Bacillus firmus</name>
    <dbReference type="NCBI Taxonomy" id="1399"/>
    <lineage>
        <taxon>Bacteria</taxon>
        <taxon>Bacillati</taxon>
        <taxon>Bacillota</taxon>
        <taxon>Bacilli</taxon>
        <taxon>Bacillales</taxon>
        <taxon>Bacillaceae</taxon>
        <taxon>Cytobacillus</taxon>
    </lineage>
</organism>
<dbReference type="AlphaFoldDB" id="A0A366JHF6"/>
<comment type="caution">
    <text evidence="1">The sequence shown here is derived from an EMBL/GenBank/DDBJ whole genome shotgun (WGS) entry which is preliminary data.</text>
</comment>
<reference evidence="1 2" key="1">
    <citation type="submission" date="2018-06" db="EMBL/GenBank/DDBJ databases">
        <title>Freshwater and sediment microbial communities from various areas in North America, analyzing microbe dynamics in response to fracking.</title>
        <authorList>
            <person name="Lamendella R."/>
        </authorList>
    </citation>
    <scope>NUCLEOTIDE SEQUENCE [LARGE SCALE GENOMIC DNA]</scope>
    <source>
        <strain evidence="1 2">14_TX</strain>
    </source>
</reference>
<sequence>MYWVLSNMVVSSHIWHNSSLVRTDLTHKTGSEIRIGTYN</sequence>
<keyword evidence="2" id="KW-1185">Reference proteome</keyword>
<gene>
    <name evidence="1" type="ORF">DFO70_1282</name>
</gene>
<dbReference type="EMBL" id="QNSF01000028">
    <property type="protein sequence ID" value="RBP86247.1"/>
    <property type="molecule type" value="Genomic_DNA"/>
</dbReference>
<proteinExistence type="predicted"/>
<name>A0A366JHF6_CYTFI</name>
<dbReference type="Proteomes" id="UP000252731">
    <property type="component" value="Unassembled WGS sequence"/>
</dbReference>
<accession>A0A366JHF6</accession>
<evidence type="ECO:0000313" key="2">
    <source>
        <dbReference type="Proteomes" id="UP000252731"/>
    </source>
</evidence>
<protein>
    <submittedName>
        <fullName evidence="1">Uncharacterized protein</fullName>
    </submittedName>
</protein>
<evidence type="ECO:0000313" key="1">
    <source>
        <dbReference type="EMBL" id="RBP86247.1"/>
    </source>
</evidence>